<comment type="cofactor">
    <cofactor evidence="12">
        <name>[4Fe-4S] cluster</name>
        <dbReference type="ChEBI" id="CHEBI:49883"/>
    </cofactor>
    <text evidence="12">Binds 1 [4Fe-4S] cluster.</text>
</comment>
<keyword evidence="10 12" id="KW-0456">Lyase</keyword>
<dbReference type="Gene3D" id="1.10.1670.10">
    <property type="entry name" value="Helix-hairpin-Helix base-excision DNA repair enzymes (C-terminal)"/>
    <property type="match status" value="1"/>
</dbReference>
<dbReference type="Gene3D" id="1.10.340.30">
    <property type="entry name" value="Hypothetical protein, domain 2"/>
    <property type="match status" value="1"/>
</dbReference>
<dbReference type="SMART" id="SM00525">
    <property type="entry name" value="FES"/>
    <property type="match status" value="1"/>
</dbReference>
<dbReference type="SMART" id="SM00478">
    <property type="entry name" value="ENDO3c"/>
    <property type="match status" value="1"/>
</dbReference>
<dbReference type="PANTHER" id="PTHR10359:SF18">
    <property type="entry name" value="ENDONUCLEASE III"/>
    <property type="match status" value="1"/>
</dbReference>
<accession>A0A1G2K3T8</accession>
<dbReference type="InterPro" id="IPR003265">
    <property type="entry name" value="HhH-GPD_domain"/>
</dbReference>
<evidence type="ECO:0000313" key="15">
    <source>
        <dbReference type="Proteomes" id="UP000177152"/>
    </source>
</evidence>
<keyword evidence="4 12" id="KW-0227">DNA damage</keyword>
<dbReference type="InterPro" id="IPR005759">
    <property type="entry name" value="Nth"/>
</dbReference>
<dbReference type="EC" id="4.2.99.18" evidence="12"/>
<evidence type="ECO:0000256" key="8">
    <source>
        <dbReference type="ARBA" id="ARBA00023125"/>
    </source>
</evidence>
<evidence type="ECO:0000256" key="3">
    <source>
        <dbReference type="ARBA" id="ARBA00022723"/>
    </source>
</evidence>
<keyword evidence="5 12" id="KW-0378">Hydrolase</keyword>
<sequence>MFTKKDLASETFSQQQKRTLKILRVLSKSFPKARIALNYKNNIQLLVAVILSAQCTDKKVNEITEPIFKKYKTAADFAAIPQKKLEKMIHSTGFYRAKAKNILAATKTIRDTFSGSVPKTMREILTLKGVARKTANVVLGNAYGVVEGIAVDTHVWRNSRRFGLTNKDDPVRIEEDLMKLLPRKEWFGATYRIIDHGRAVCTAKDPRCDMCPIAKLCPSAFQFPRFEKRKK</sequence>
<feature type="binding site" evidence="12">
    <location>
        <position position="208"/>
    </location>
    <ligand>
        <name>[4Fe-4S] cluster</name>
        <dbReference type="ChEBI" id="CHEBI:49883"/>
    </ligand>
</feature>
<dbReference type="Pfam" id="PF00730">
    <property type="entry name" value="HhH-GPD"/>
    <property type="match status" value="1"/>
</dbReference>
<name>A0A1G2K3T8_9BACT</name>
<dbReference type="HAMAP" id="MF_00942">
    <property type="entry name" value="Nth"/>
    <property type="match status" value="1"/>
</dbReference>
<keyword evidence="7 12" id="KW-0411">Iron-sulfur</keyword>
<dbReference type="SUPFAM" id="SSF48150">
    <property type="entry name" value="DNA-glycosylase"/>
    <property type="match status" value="1"/>
</dbReference>
<evidence type="ECO:0000256" key="4">
    <source>
        <dbReference type="ARBA" id="ARBA00022763"/>
    </source>
</evidence>
<evidence type="ECO:0000259" key="13">
    <source>
        <dbReference type="SMART" id="SM00478"/>
    </source>
</evidence>
<gene>
    <name evidence="12" type="primary">nth</name>
    <name evidence="14" type="ORF">A2633_03920</name>
</gene>
<dbReference type="Proteomes" id="UP000177152">
    <property type="component" value="Unassembled WGS sequence"/>
</dbReference>
<comment type="catalytic activity">
    <reaction evidence="12">
        <text>2'-deoxyribonucleotide-(2'-deoxyribose 5'-phosphate)-2'-deoxyribonucleotide-DNA = a 3'-end 2'-deoxyribonucleotide-(2,3-dehydro-2,3-deoxyribose 5'-phosphate)-DNA + a 5'-end 5'-phospho-2'-deoxyribonucleoside-DNA + H(+)</text>
        <dbReference type="Rhea" id="RHEA:66592"/>
        <dbReference type="Rhea" id="RHEA-COMP:13180"/>
        <dbReference type="Rhea" id="RHEA-COMP:16897"/>
        <dbReference type="Rhea" id="RHEA-COMP:17067"/>
        <dbReference type="ChEBI" id="CHEBI:15378"/>
        <dbReference type="ChEBI" id="CHEBI:136412"/>
        <dbReference type="ChEBI" id="CHEBI:157695"/>
        <dbReference type="ChEBI" id="CHEBI:167181"/>
        <dbReference type="EC" id="4.2.99.18"/>
    </reaction>
</comment>
<dbReference type="FunFam" id="1.10.340.30:FF:000001">
    <property type="entry name" value="Endonuclease III"/>
    <property type="match status" value="1"/>
</dbReference>
<dbReference type="CDD" id="cd00056">
    <property type="entry name" value="ENDO3c"/>
    <property type="match status" value="1"/>
</dbReference>
<evidence type="ECO:0000256" key="1">
    <source>
        <dbReference type="ARBA" id="ARBA00008343"/>
    </source>
</evidence>
<dbReference type="InterPro" id="IPR011257">
    <property type="entry name" value="DNA_glycosylase"/>
</dbReference>
<feature type="binding site" evidence="12">
    <location>
        <position position="211"/>
    </location>
    <ligand>
        <name>[4Fe-4S] cluster</name>
        <dbReference type="ChEBI" id="CHEBI:49883"/>
    </ligand>
</feature>
<dbReference type="GO" id="GO:0046872">
    <property type="term" value="F:metal ion binding"/>
    <property type="evidence" value="ECO:0007669"/>
    <property type="project" value="UniProtKB-KW"/>
</dbReference>
<reference evidence="14 15" key="1">
    <citation type="journal article" date="2016" name="Nat. Commun.">
        <title>Thousands of microbial genomes shed light on interconnected biogeochemical processes in an aquifer system.</title>
        <authorList>
            <person name="Anantharaman K."/>
            <person name="Brown C.T."/>
            <person name="Hug L.A."/>
            <person name="Sharon I."/>
            <person name="Castelle C.J."/>
            <person name="Probst A.J."/>
            <person name="Thomas B.C."/>
            <person name="Singh A."/>
            <person name="Wilkins M.J."/>
            <person name="Karaoz U."/>
            <person name="Brodie E.L."/>
            <person name="Williams K.H."/>
            <person name="Hubbard S.S."/>
            <person name="Banfield J.F."/>
        </authorList>
    </citation>
    <scope>NUCLEOTIDE SEQUENCE [LARGE SCALE GENOMIC DNA]</scope>
</reference>
<dbReference type="Pfam" id="PF10576">
    <property type="entry name" value="EndIII_4Fe-2S"/>
    <property type="match status" value="1"/>
</dbReference>
<dbReference type="AlphaFoldDB" id="A0A1G2K3T8"/>
<dbReference type="GO" id="GO:0003677">
    <property type="term" value="F:DNA binding"/>
    <property type="evidence" value="ECO:0007669"/>
    <property type="project" value="UniProtKB-UniRule"/>
</dbReference>
<organism evidence="14 15">
    <name type="scientific">Candidatus Sungbacteria bacterium RIFCSPHIGHO2_01_FULL_47_32</name>
    <dbReference type="NCBI Taxonomy" id="1802264"/>
    <lineage>
        <taxon>Bacteria</taxon>
        <taxon>Candidatus Sungiibacteriota</taxon>
    </lineage>
</organism>
<dbReference type="GO" id="GO:0019104">
    <property type="term" value="F:DNA N-glycosylase activity"/>
    <property type="evidence" value="ECO:0007669"/>
    <property type="project" value="UniProtKB-UniRule"/>
</dbReference>
<keyword evidence="14" id="KW-0540">Nuclease</keyword>
<dbReference type="InterPro" id="IPR003651">
    <property type="entry name" value="Endonuclease3_FeS-loop_motif"/>
</dbReference>
<evidence type="ECO:0000256" key="6">
    <source>
        <dbReference type="ARBA" id="ARBA00023004"/>
    </source>
</evidence>
<comment type="similarity">
    <text evidence="1 12">Belongs to the Nth/MutY family.</text>
</comment>
<evidence type="ECO:0000256" key="9">
    <source>
        <dbReference type="ARBA" id="ARBA00023204"/>
    </source>
</evidence>
<dbReference type="InterPro" id="IPR023170">
    <property type="entry name" value="HhH_base_excis_C"/>
</dbReference>
<evidence type="ECO:0000256" key="7">
    <source>
        <dbReference type="ARBA" id="ARBA00023014"/>
    </source>
</evidence>
<dbReference type="EMBL" id="MHQC01000044">
    <property type="protein sequence ID" value="OGZ94082.1"/>
    <property type="molecule type" value="Genomic_DNA"/>
</dbReference>
<evidence type="ECO:0000313" key="14">
    <source>
        <dbReference type="EMBL" id="OGZ94082.1"/>
    </source>
</evidence>
<dbReference type="GO" id="GO:0006285">
    <property type="term" value="P:base-excision repair, AP site formation"/>
    <property type="evidence" value="ECO:0007669"/>
    <property type="project" value="TreeGrafter"/>
</dbReference>
<keyword evidence="11 12" id="KW-0326">Glycosidase</keyword>
<comment type="function">
    <text evidence="12">DNA repair enzyme that has both DNA N-glycosylase activity and AP-lyase activity. The DNA N-glycosylase activity releases various damaged pyrimidines from DNA by cleaving the N-glycosidic bond, leaving an AP (apurinic/apyrimidinic) site. The AP-lyase activity cleaves the phosphodiester bond 3' to the AP site by a beta-elimination, leaving a 3'-terminal unsaturated sugar and a product with a terminal 5'-phosphate.</text>
</comment>
<dbReference type="PANTHER" id="PTHR10359">
    <property type="entry name" value="A/G-SPECIFIC ADENINE GLYCOSYLASE/ENDONUCLEASE III"/>
    <property type="match status" value="1"/>
</dbReference>
<keyword evidence="3 12" id="KW-0479">Metal-binding</keyword>
<dbReference type="PIRSF" id="PIRSF001435">
    <property type="entry name" value="Nth"/>
    <property type="match status" value="1"/>
</dbReference>
<evidence type="ECO:0000256" key="12">
    <source>
        <dbReference type="HAMAP-Rule" id="MF_00942"/>
    </source>
</evidence>
<keyword evidence="6 12" id="KW-0408">Iron</keyword>
<keyword evidence="14" id="KW-0255">Endonuclease</keyword>
<evidence type="ECO:0000256" key="11">
    <source>
        <dbReference type="ARBA" id="ARBA00023295"/>
    </source>
</evidence>
<proteinExistence type="inferred from homology"/>
<dbReference type="FunFam" id="1.10.1670.10:FF:000001">
    <property type="entry name" value="Endonuclease III"/>
    <property type="match status" value="1"/>
</dbReference>
<feature type="domain" description="HhH-GPD" evidence="13">
    <location>
        <begin position="51"/>
        <end position="199"/>
    </location>
</feature>
<feature type="binding site" evidence="12">
    <location>
        <position position="201"/>
    </location>
    <ligand>
        <name>[4Fe-4S] cluster</name>
        <dbReference type="ChEBI" id="CHEBI:49883"/>
    </ligand>
</feature>
<evidence type="ECO:0000256" key="10">
    <source>
        <dbReference type="ARBA" id="ARBA00023239"/>
    </source>
</evidence>
<dbReference type="NCBIfam" id="TIGR01083">
    <property type="entry name" value="nth"/>
    <property type="match status" value="1"/>
</dbReference>
<feature type="binding site" evidence="12">
    <location>
        <position position="217"/>
    </location>
    <ligand>
        <name>[4Fe-4S] cluster</name>
        <dbReference type="ChEBI" id="CHEBI:49883"/>
    </ligand>
</feature>
<protein>
    <recommendedName>
        <fullName evidence="12">Endonuclease III</fullName>
        <ecNumber evidence="12">4.2.99.18</ecNumber>
    </recommendedName>
    <alternativeName>
        <fullName evidence="12">DNA-(apurinic or apyrimidinic site) lyase</fullName>
    </alternativeName>
</protein>
<evidence type="ECO:0000256" key="2">
    <source>
        <dbReference type="ARBA" id="ARBA00022485"/>
    </source>
</evidence>
<keyword evidence="9 12" id="KW-0234">DNA repair</keyword>
<evidence type="ECO:0000256" key="5">
    <source>
        <dbReference type="ARBA" id="ARBA00022801"/>
    </source>
</evidence>
<keyword evidence="2 12" id="KW-0004">4Fe-4S</keyword>
<dbReference type="GO" id="GO:0140078">
    <property type="term" value="F:class I DNA-(apurinic or apyrimidinic site) endonuclease activity"/>
    <property type="evidence" value="ECO:0007669"/>
    <property type="project" value="UniProtKB-EC"/>
</dbReference>
<dbReference type="GO" id="GO:0051539">
    <property type="term" value="F:4 iron, 4 sulfur cluster binding"/>
    <property type="evidence" value="ECO:0007669"/>
    <property type="project" value="UniProtKB-UniRule"/>
</dbReference>
<keyword evidence="8 12" id="KW-0238">DNA-binding</keyword>
<comment type="caution">
    <text evidence="14">The sequence shown here is derived from an EMBL/GenBank/DDBJ whole genome shotgun (WGS) entry which is preliminary data.</text>
</comment>